<evidence type="ECO:0000256" key="1">
    <source>
        <dbReference type="SAM" id="MobiDB-lite"/>
    </source>
</evidence>
<dbReference type="EMBL" id="UINC01055647">
    <property type="protein sequence ID" value="SVB74764.1"/>
    <property type="molecule type" value="Genomic_DNA"/>
</dbReference>
<accession>A0A382GJ44</accession>
<protein>
    <submittedName>
        <fullName evidence="2">Uncharacterized protein</fullName>
    </submittedName>
</protein>
<sequence>MVSRSSYFDKDSENSDKKPSGQPKTIELEL</sequence>
<name>A0A382GJ44_9ZZZZ</name>
<gene>
    <name evidence="2" type="ORF">METZ01_LOCUS227618</name>
</gene>
<reference evidence="2" key="1">
    <citation type="submission" date="2018-05" db="EMBL/GenBank/DDBJ databases">
        <authorList>
            <person name="Lanie J.A."/>
            <person name="Ng W.-L."/>
            <person name="Kazmierczak K.M."/>
            <person name="Andrzejewski T.M."/>
            <person name="Davidsen T.M."/>
            <person name="Wayne K.J."/>
            <person name="Tettelin H."/>
            <person name="Glass J.I."/>
            <person name="Rusch D."/>
            <person name="Podicherti R."/>
            <person name="Tsui H.-C.T."/>
            <person name="Winkler M.E."/>
        </authorList>
    </citation>
    <scope>NUCLEOTIDE SEQUENCE</scope>
</reference>
<proteinExistence type="predicted"/>
<feature type="compositionally biased region" description="Basic and acidic residues" evidence="1">
    <location>
        <begin position="7"/>
        <end position="19"/>
    </location>
</feature>
<dbReference type="AlphaFoldDB" id="A0A382GJ44"/>
<evidence type="ECO:0000313" key="2">
    <source>
        <dbReference type="EMBL" id="SVB74764.1"/>
    </source>
</evidence>
<organism evidence="2">
    <name type="scientific">marine metagenome</name>
    <dbReference type="NCBI Taxonomy" id="408172"/>
    <lineage>
        <taxon>unclassified sequences</taxon>
        <taxon>metagenomes</taxon>
        <taxon>ecological metagenomes</taxon>
    </lineage>
</organism>
<feature type="region of interest" description="Disordered" evidence="1">
    <location>
        <begin position="1"/>
        <end position="30"/>
    </location>
</feature>